<accession>L0AW19</accession>
<dbReference type="eggNOG" id="ENOG502QX6G">
    <property type="taxonomic scope" value="Eukaryota"/>
</dbReference>
<dbReference type="RefSeq" id="XP_004828760.1">
    <property type="nucleotide sequence ID" value="XM_004828703.1"/>
</dbReference>
<feature type="transmembrane region" description="Helical" evidence="1">
    <location>
        <begin position="297"/>
        <end position="320"/>
    </location>
</feature>
<name>L0AW19_THEEQ</name>
<evidence type="ECO:0000256" key="1">
    <source>
        <dbReference type="SAM" id="Phobius"/>
    </source>
</evidence>
<feature type="transmembrane region" description="Helical" evidence="1">
    <location>
        <begin position="16"/>
        <end position="38"/>
    </location>
</feature>
<keyword evidence="1" id="KW-0812">Transmembrane</keyword>
<dbReference type="Proteomes" id="UP000031512">
    <property type="component" value="Chromosome 1"/>
</dbReference>
<feature type="transmembrane region" description="Helical" evidence="1">
    <location>
        <begin position="118"/>
        <end position="138"/>
    </location>
</feature>
<feature type="transmembrane region" description="Helical" evidence="1">
    <location>
        <begin position="265"/>
        <end position="285"/>
    </location>
</feature>
<dbReference type="STRING" id="1537102.L0AW19"/>
<proteinExistence type="predicted"/>
<feature type="transmembrane region" description="Helical" evidence="1">
    <location>
        <begin position="332"/>
        <end position="350"/>
    </location>
</feature>
<dbReference type="EMBL" id="CP001669">
    <property type="protein sequence ID" value="AFZ79094.1"/>
    <property type="molecule type" value="Genomic_DNA"/>
</dbReference>
<dbReference type="KEGG" id="beq:BEWA_019390"/>
<evidence type="ECO:0000313" key="2">
    <source>
        <dbReference type="EMBL" id="AFZ79094.1"/>
    </source>
</evidence>
<feature type="transmembrane region" description="Helical" evidence="1">
    <location>
        <begin position="88"/>
        <end position="106"/>
    </location>
</feature>
<evidence type="ECO:0000313" key="3">
    <source>
        <dbReference type="Proteomes" id="UP000031512"/>
    </source>
</evidence>
<feature type="transmembrane region" description="Helical" evidence="1">
    <location>
        <begin position="181"/>
        <end position="206"/>
    </location>
</feature>
<keyword evidence="1" id="KW-0472">Membrane</keyword>
<feature type="transmembrane region" description="Helical" evidence="1">
    <location>
        <begin position="59"/>
        <end position="76"/>
    </location>
</feature>
<dbReference type="OrthoDB" id="360918at2759"/>
<reference evidence="2 3" key="1">
    <citation type="journal article" date="2012" name="BMC Genomics">
        <title>Comparative genomic analysis and phylogenetic position of Theileria equi.</title>
        <authorList>
            <person name="Kappmeyer L.S."/>
            <person name="Thiagarajan M."/>
            <person name="Herndon D.R."/>
            <person name="Ramsay J.D."/>
            <person name="Caler E."/>
            <person name="Djikeng A."/>
            <person name="Gillespie J.J."/>
            <person name="Lau A.O."/>
            <person name="Roalson E.H."/>
            <person name="Silva J.C."/>
            <person name="Silva M.G."/>
            <person name="Suarez C.E."/>
            <person name="Ueti M.W."/>
            <person name="Nene V.M."/>
            <person name="Mealey R.H."/>
            <person name="Knowles D.P."/>
            <person name="Brayton K.A."/>
        </authorList>
    </citation>
    <scope>NUCLEOTIDE SEQUENCE [LARGE SCALE GENOMIC DNA]</scope>
    <source>
        <strain evidence="2 3">WA</strain>
    </source>
</reference>
<feature type="transmembrane region" description="Helical" evidence="1">
    <location>
        <begin position="144"/>
        <end position="169"/>
    </location>
</feature>
<sequence length="465" mass="53609">MLEQTKTPDKWKQSSMLMAGLSLFQSLRVALTAARFAAKRFNIPKANVDIFISRIHTSMEVSCFLGVLLMTLYIILVPRKYSKYNNFISVMTNWLLFFVYSGLLYAYASNRTEGKLTLYYWLLVVSGFSFGLNQAIVVSVGVSYVAFFTAAIPISGIEVSIYHMIFFYIARRIGNVDVNYWIVVIQIMIAMAISGIGAILWSYGFYKRYNGELYERKRSIFRSMKQALSPILMSSLAMGLVFLVFPAISPYKLAEPRIAHRIDLLILFTLAIPTLINCYLCYLNIGPNVQWKVYKGWHFCWIFLIPYIFSITCFFISLHYQDLFISVCIRNNPFVLAVLCFVFAFSHSSLKAVGYTGAGMQELTKNGNVSAMNLLFAHSFLVIFTLLGDGYIKTFKKYERDPENWPTKEFGFWRSLWFWIRRSCSGAFKNFKASFTLDIGTQLRDRVRDIQELQSNQRILTISQR</sequence>
<dbReference type="GeneID" id="15806072"/>
<gene>
    <name evidence="2" type="ORF">BEWA_019390</name>
</gene>
<keyword evidence="3" id="KW-1185">Reference proteome</keyword>
<feature type="transmembrane region" description="Helical" evidence="1">
    <location>
        <begin position="370"/>
        <end position="392"/>
    </location>
</feature>
<dbReference type="VEuPathDB" id="PiroplasmaDB:BEWA_019390"/>
<organism evidence="2 3">
    <name type="scientific">Theileria equi strain WA</name>
    <dbReference type="NCBI Taxonomy" id="1537102"/>
    <lineage>
        <taxon>Eukaryota</taxon>
        <taxon>Sar</taxon>
        <taxon>Alveolata</taxon>
        <taxon>Apicomplexa</taxon>
        <taxon>Aconoidasida</taxon>
        <taxon>Piroplasmida</taxon>
        <taxon>Theileriidae</taxon>
        <taxon>Theileria</taxon>
    </lineage>
</organism>
<protein>
    <submittedName>
        <fullName evidence="2">Uncharacterized protein</fullName>
    </submittedName>
</protein>
<keyword evidence="1" id="KW-1133">Transmembrane helix</keyword>
<feature type="transmembrane region" description="Helical" evidence="1">
    <location>
        <begin position="226"/>
        <end position="245"/>
    </location>
</feature>
<dbReference type="AlphaFoldDB" id="L0AW19"/>